<protein>
    <submittedName>
        <fullName evidence="1">Uncharacterized protein</fullName>
    </submittedName>
</protein>
<accession>A0A382S2P0</accession>
<gene>
    <name evidence="1" type="ORF">METZ01_LOCUS356589</name>
</gene>
<dbReference type="AlphaFoldDB" id="A0A382S2P0"/>
<feature type="non-terminal residue" evidence="1">
    <location>
        <position position="1"/>
    </location>
</feature>
<sequence>VGELVREVTSGALFDPQIEMPV</sequence>
<evidence type="ECO:0000313" key="1">
    <source>
        <dbReference type="EMBL" id="SVD03735.1"/>
    </source>
</evidence>
<organism evidence="1">
    <name type="scientific">marine metagenome</name>
    <dbReference type="NCBI Taxonomy" id="408172"/>
    <lineage>
        <taxon>unclassified sequences</taxon>
        <taxon>metagenomes</taxon>
        <taxon>ecological metagenomes</taxon>
    </lineage>
</organism>
<dbReference type="EMBL" id="UINC01125716">
    <property type="protein sequence ID" value="SVD03735.1"/>
    <property type="molecule type" value="Genomic_DNA"/>
</dbReference>
<name>A0A382S2P0_9ZZZZ</name>
<reference evidence="1" key="1">
    <citation type="submission" date="2018-05" db="EMBL/GenBank/DDBJ databases">
        <authorList>
            <person name="Lanie J.A."/>
            <person name="Ng W.-L."/>
            <person name="Kazmierczak K.M."/>
            <person name="Andrzejewski T.M."/>
            <person name="Davidsen T.M."/>
            <person name="Wayne K.J."/>
            <person name="Tettelin H."/>
            <person name="Glass J.I."/>
            <person name="Rusch D."/>
            <person name="Podicherti R."/>
            <person name="Tsui H.-C.T."/>
            <person name="Winkler M.E."/>
        </authorList>
    </citation>
    <scope>NUCLEOTIDE SEQUENCE</scope>
</reference>
<proteinExistence type="predicted"/>